<dbReference type="STRING" id="517418.Ctha_2347"/>
<evidence type="ECO:0000313" key="11">
    <source>
        <dbReference type="Proteomes" id="UP000001208"/>
    </source>
</evidence>
<dbReference type="PANTHER" id="PTHR34405">
    <property type="entry name" value="CRISPR-ASSOCIATED ENDORIBONUCLEASE CAS2"/>
    <property type="match status" value="1"/>
</dbReference>
<keyword evidence="11" id="KW-1185">Reference proteome</keyword>
<dbReference type="GO" id="GO:0046872">
    <property type="term" value="F:metal ion binding"/>
    <property type="evidence" value="ECO:0007669"/>
    <property type="project" value="UniProtKB-UniRule"/>
</dbReference>
<dbReference type="InterPro" id="IPR019199">
    <property type="entry name" value="Virulence_VapD/CRISPR_Cas2"/>
</dbReference>
<comment type="cofactor">
    <cofactor evidence="1 9">
        <name>Mg(2+)</name>
        <dbReference type="ChEBI" id="CHEBI:18420"/>
    </cofactor>
</comment>
<dbReference type="Gene3D" id="3.30.70.240">
    <property type="match status" value="1"/>
</dbReference>
<dbReference type="AlphaFoldDB" id="B3QWN7"/>
<evidence type="ECO:0000256" key="9">
    <source>
        <dbReference type="HAMAP-Rule" id="MF_01471"/>
    </source>
</evidence>
<sequence length="95" mass="11301">MCNFKKIIEMYYIAVYDVGEKRVGKMLKIFRKYLHHIQNSVFEGELTDADFLRLKIEVKKLYKPNEDSVIFFSLTGKYLQKEVLGEEKRSPSNFI</sequence>
<comment type="function">
    <text evidence="9">CRISPR (clustered regularly interspaced short palindromic repeat), is an adaptive immune system that provides protection against mobile genetic elements (viruses, transposable elements and conjugative plasmids). CRISPR clusters contain sequences complementary to antecedent mobile elements and target invading nucleic acids. CRISPR clusters are transcribed and processed into CRISPR RNA (crRNA). Functions as a ssRNA-specific endoribonuclease. Involved in the integration of spacer DNA into the CRISPR cassette.</text>
</comment>
<evidence type="ECO:0000256" key="5">
    <source>
        <dbReference type="ARBA" id="ARBA00022759"/>
    </source>
</evidence>
<dbReference type="InterPro" id="IPR021127">
    <property type="entry name" value="CRISPR_associated_Cas2"/>
</dbReference>
<evidence type="ECO:0000256" key="1">
    <source>
        <dbReference type="ARBA" id="ARBA00001946"/>
    </source>
</evidence>
<feature type="binding site" evidence="9">
    <location>
        <position position="17"/>
    </location>
    <ligand>
        <name>Mg(2+)</name>
        <dbReference type="ChEBI" id="CHEBI:18420"/>
        <note>catalytic</note>
    </ligand>
</feature>
<name>B3QWN7_CHLT3</name>
<gene>
    <name evidence="9" type="primary">cas2</name>
    <name evidence="10" type="ordered locus">Ctha_2347</name>
</gene>
<protein>
    <recommendedName>
        <fullName evidence="9">CRISPR-associated endoribonuclease Cas2</fullName>
        <ecNumber evidence="9">3.1.-.-</ecNumber>
    </recommendedName>
</protein>
<dbReference type="KEGG" id="cts:Ctha_2347"/>
<dbReference type="HAMAP" id="MF_01471">
    <property type="entry name" value="Cas2"/>
    <property type="match status" value="1"/>
</dbReference>
<dbReference type="Pfam" id="PF09827">
    <property type="entry name" value="CRISPR_Cas2"/>
    <property type="match status" value="1"/>
</dbReference>
<comment type="similarity">
    <text evidence="2 9">Belongs to the CRISPR-associated endoribonuclease Cas2 protein family.</text>
</comment>
<keyword evidence="3 9" id="KW-0540">Nuclease</keyword>
<evidence type="ECO:0000256" key="2">
    <source>
        <dbReference type="ARBA" id="ARBA00009959"/>
    </source>
</evidence>
<evidence type="ECO:0000256" key="8">
    <source>
        <dbReference type="ARBA" id="ARBA00023118"/>
    </source>
</evidence>
<dbReference type="PANTHER" id="PTHR34405:SF1">
    <property type="entry name" value="CRISPR-ASSOCIATED ENDORIBONUCLEASE CAS2"/>
    <property type="match status" value="1"/>
</dbReference>
<dbReference type="GO" id="GO:0004521">
    <property type="term" value="F:RNA endonuclease activity"/>
    <property type="evidence" value="ECO:0007669"/>
    <property type="project" value="InterPro"/>
</dbReference>
<keyword evidence="8 9" id="KW-0051">Antiviral defense</keyword>
<organism evidence="10 11">
    <name type="scientific">Chloroherpeton thalassium (strain ATCC 35110 / GB-78)</name>
    <dbReference type="NCBI Taxonomy" id="517418"/>
    <lineage>
        <taxon>Bacteria</taxon>
        <taxon>Pseudomonadati</taxon>
        <taxon>Chlorobiota</taxon>
        <taxon>Chlorobiia</taxon>
        <taxon>Chlorobiales</taxon>
        <taxon>Chloroherpetonaceae</taxon>
        <taxon>Chloroherpeton</taxon>
    </lineage>
</organism>
<keyword evidence="4 9" id="KW-0479">Metal-binding</keyword>
<accession>B3QWN7</accession>
<evidence type="ECO:0000313" key="10">
    <source>
        <dbReference type="EMBL" id="ACF14797.1"/>
    </source>
</evidence>
<comment type="subunit">
    <text evidence="9">Homodimer, forms a heterotetramer with a Cas1 homodimer.</text>
</comment>
<evidence type="ECO:0000256" key="4">
    <source>
        <dbReference type="ARBA" id="ARBA00022723"/>
    </source>
</evidence>
<dbReference type="Proteomes" id="UP000001208">
    <property type="component" value="Chromosome"/>
</dbReference>
<dbReference type="GO" id="GO:0016787">
    <property type="term" value="F:hydrolase activity"/>
    <property type="evidence" value="ECO:0007669"/>
    <property type="project" value="UniProtKB-KW"/>
</dbReference>
<dbReference type="CDD" id="cd09725">
    <property type="entry name" value="Cas2_I_II_III"/>
    <property type="match status" value="1"/>
</dbReference>
<proteinExistence type="inferred from homology"/>
<dbReference type="HOGENOM" id="CLU_161124_0_1_10"/>
<evidence type="ECO:0000256" key="6">
    <source>
        <dbReference type="ARBA" id="ARBA00022801"/>
    </source>
</evidence>
<dbReference type="NCBIfam" id="TIGR01573">
    <property type="entry name" value="cas2"/>
    <property type="match status" value="1"/>
</dbReference>
<evidence type="ECO:0000256" key="3">
    <source>
        <dbReference type="ARBA" id="ARBA00022722"/>
    </source>
</evidence>
<reference evidence="10 11" key="1">
    <citation type="submission" date="2008-06" db="EMBL/GenBank/DDBJ databases">
        <title>Complete sequence of Chloroherpeton thalassium ATCC 35110.</title>
        <authorList>
            <consortium name="US DOE Joint Genome Institute"/>
            <person name="Lucas S."/>
            <person name="Copeland A."/>
            <person name="Lapidus A."/>
            <person name="Glavina del Rio T."/>
            <person name="Dalin E."/>
            <person name="Tice H."/>
            <person name="Bruce D."/>
            <person name="Goodwin L."/>
            <person name="Pitluck S."/>
            <person name="Schmutz J."/>
            <person name="Larimer F."/>
            <person name="Land M."/>
            <person name="Hauser L."/>
            <person name="Kyrpides N."/>
            <person name="Mikhailova N."/>
            <person name="Liu Z."/>
            <person name="Li T."/>
            <person name="Zhao F."/>
            <person name="Overmann J."/>
            <person name="Bryant D.A."/>
            <person name="Richardson P."/>
        </authorList>
    </citation>
    <scope>NUCLEOTIDE SEQUENCE [LARGE SCALE GENOMIC DNA]</scope>
    <source>
        <strain evidence="11">ATCC 35110 / GB-78</strain>
    </source>
</reference>
<keyword evidence="6 9" id="KW-0378">Hydrolase</keyword>
<dbReference type="GO" id="GO:0043571">
    <property type="term" value="P:maintenance of CRISPR repeat elements"/>
    <property type="evidence" value="ECO:0007669"/>
    <property type="project" value="UniProtKB-UniRule"/>
</dbReference>
<dbReference type="SUPFAM" id="SSF143430">
    <property type="entry name" value="TTP0101/SSO1404-like"/>
    <property type="match status" value="1"/>
</dbReference>
<keyword evidence="7 9" id="KW-0460">Magnesium</keyword>
<keyword evidence="5 9" id="KW-0255">Endonuclease</keyword>
<dbReference type="EC" id="3.1.-.-" evidence="9"/>
<evidence type="ECO:0000256" key="7">
    <source>
        <dbReference type="ARBA" id="ARBA00022842"/>
    </source>
</evidence>
<dbReference type="GO" id="GO:0051607">
    <property type="term" value="P:defense response to virus"/>
    <property type="evidence" value="ECO:0007669"/>
    <property type="project" value="UniProtKB-UniRule"/>
</dbReference>
<dbReference type="eggNOG" id="COG1343">
    <property type="taxonomic scope" value="Bacteria"/>
</dbReference>
<dbReference type="EMBL" id="CP001100">
    <property type="protein sequence ID" value="ACF14797.1"/>
    <property type="molecule type" value="Genomic_DNA"/>
</dbReference>